<keyword evidence="2" id="KW-1185">Reference proteome</keyword>
<protein>
    <submittedName>
        <fullName evidence="1">Uncharacterized protein</fullName>
    </submittedName>
</protein>
<dbReference type="InterPro" id="IPR036770">
    <property type="entry name" value="Ankyrin_rpt-contain_sf"/>
</dbReference>
<evidence type="ECO:0000313" key="1">
    <source>
        <dbReference type="EMBL" id="PRO74467.1"/>
    </source>
</evidence>
<dbReference type="Gene3D" id="1.25.40.20">
    <property type="entry name" value="Ankyrin repeat-containing domain"/>
    <property type="match status" value="1"/>
</dbReference>
<dbReference type="Proteomes" id="UP000238949">
    <property type="component" value="Unassembled WGS sequence"/>
</dbReference>
<sequence length="636" mass="71011">MVVGTGIALIATGLWFYATMEPVDNPDIPTDNATGQVAIDTSPQESALPASKTENTPEETFIPTTNRCAQFRYDLNHTKSKFFEQTDLNPYLDKGYSADDITLAIILMDSRLSAVRWRDTYRKQFSPINQANKIYGGQIKSDNKGWISRSPFASDARTRWVLKKARAGEVPIGTLPDALLPDDVATLILNQSIGDDTIKQFALALDDINASLGDEQALGMLNILDAAIWVGRNDLARWLMRKGVSLQSDPFIGGPLDYALDRLHQLVGMMGSGGKSEDVIRQLAFIDYLIGLGQQATVASTEDGYFVNNSGYSSYFFKPEGVSSILERFGYNLFATPKTIPPTKTAKTTQLMDELSAQQQAYVSDNGYATANKIQAQCEDYRAKVKRYWKPELIDVSESEETDKTLFNRAPELVSCRRSADNYEVKKSENKNTPAYLRANILWRSGDYTLTASTLNAAPEILQLFSHNALAEFPTTYPSLISLGLMPDELNYLFFDDGITRGLSASTLHKLNESGFDLHTLDRYGRSLLFTAIQAMNLEALTFLVEQNVPYYQPDDAPDPLYQALYFAATRGHEKNAYEIVSQLMSYQPTITQAHLNQMLLLKLRFRQTYDNIVDAFPALASDEDSAVYPTETCRL</sequence>
<proteinExistence type="predicted"/>
<reference evidence="2" key="1">
    <citation type="journal article" date="2020" name="Int. J. Syst. Evol. Microbiol.">
        <title>Alteromonas alba sp. nov., a marine bacterium isolated from the seawater of the West Pacific Ocean.</title>
        <authorList>
            <person name="Sun C."/>
            <person name="Wu Y.-H."/>
            <person name="Xamxidin M."/>
            <person name="Cheng H."/>
            <person name="Xu X.-W."/>
        </authorList>
    </citation>
    <scope>NUCLEOTIDE SEQUENCE [LARGE SCALE GENOMIC DNA]</scope>
    <source>
        <strain evidence="2">190</strain>
    </source>
</reference>
<comment type="caution">
    <text evidence="1">The sequence shown here is derived from an EMBL/GenBank/DDBJ whole genome shotgun (WGS) entry which is preliminary data.</text>
</comment>
<dbReference type="SUPFAM" id="SSF48403">
    <property type="entry name" value="Ankyrin repeat"/>
    <property type="match status" value="1"/>
</dbReference>
<name>A0A2S9VDD5_9ALTE</name>
<dbReference type="EMBL" id="PVNP01000050">
    <property type="protein sequence ID" value="PRO74467.1"/>
    <property type="molecule type" value="Genomic_DNA"/>
</dbReference>
<organism evidence="1 2">
    <name type="scientific">Alteromonas alba</name>
    <dbReference type="NCBI Taxonomy" id="2079529"/>
    <lineage>
        <taxon>Bacteria</taxon>
        <taxon>Pseudomonadati</taxon>
        <taxon>Pseudomonadota</taxon>
        <taxon>Gammaproteobacteria</taxon>
        <taxon>Alteromonadales</taxon>
        <taxon>Alteromonadaceae</taxon>
        <taxon>Alteromonas/Salinimonas group</taxon>
        <taxon>Alteromonas</taxon>
    </lineage>
</organism>
<dbReference type="AlphaFoldDB" id="A0A2S9VDD5"/>
<evidence type="ECO:0000313" key="2">
    <source>
        <dbReference type="Proteomes" id="UP000238949"/>
    </source>
</evidence>
<accession>A0A2S9VDD5</accession>
<gene>
    <name evidence="1" type="ORF">C6Y40_06150</name>
</gene>